<accession>A0ACB8QD06</accession>
<name>A0ACB8QD06_9AGAM</name>
<evidence type="ECO:0000313" key="2">
    <source>
        <dbReference type="Proteomes" id="UP000814128"/>
    </source>
</evidence>
<dbReference type="Proteomes" id="UP000814128">
    <property type="component" value="Unassembled WGS sequence"/>
</dbReference>
<dbReference type="EMBL" id="MU273674">
    <property type="protein sequence ID" value="KAI0029465.1"/>
    <property type="molecule type" value="Genomic_DNA"/>
</dbReference>
<gene>
    <name evidence="1" type="ORF">K488DRAFT_72941</name>
</gene>
<proteinExistence type="predicted"/>
<comment type="caution">
    <text evidence="1">The sequence shown here is derived from an EMBL/GenBank/DDBJ whole genome shotgun (WGS) entry which is preliminary data.</text>
</comment>
<protein>
    <submittedName>
        <fullName evidence="1">Uncharacterized protein</fullName>
    </submittedName>
</protein>
<evidence type="ECO:0000313" key="1">
    <source>
        <dbReference type="EMBL" id="KAI0029465.1"/>
    </source>
</evidence>
<reference evidence="1" key="1">
    <citation type="submission" date="2021-02" db="EMBL/GenBank/DDBJ databases">
        <authorList>
            <consortium name="DOE Joint Genome Institute"/>
            <person name="Ahrendt S."/>
            <person name="Looney B.P."/>
            <person name="Miyauchi S."/>
            <person name="Morin E."/>
            <person name="Drula E."/>
            <person name="Courty P.E."/>
            <person name="Chicoki N."/>
            <person name="Fauchery L."/>
            <person name="Kohler A."/>
            <person name="Kuo A."/>
            <person name="Labutti K."/>
            <person name="Pangilinan J."/>
            <person name="Lipzen A."/>
            <person name="Riley R."/>
            <person name="Andreopoulos W."/>
            <person name="He G."/>
            <person name="Johnson J."/>
            <person name="Barry K.W."/>
            <person name="Grigoriev I.V."/>
            <person name="Nagy L."/>
            <person name="Hibbett D."/>
            <person name="Henrissat B."/>
            <person name="Matheny P.B."/>
            <person name="Labbe J."/>
            <person name="Martin F."/>
        </authorList>
    </citation>
    <scope>NUCLEOTIDE SEQUENCE</scope>
    <source>
        <strain evidence="1">EC-137</strain>
    </source>
</reference>
<keyword evidence="2" id="KW-1185">Reference proteome</keyword>
<organism evidence="1 2">
    <name type="scientific">Vararia minispora EC-137</name>
    <dbReference type="NCBI Taxonomy" id="1314806"/>
    <lineage>
        <taxon>Eukaryota</taxon>
        <taxon>Fungi</taxon>
        <taxon>Dikarya</taxon>
        <taxon>Basidiomycota</taxon>
        <taxon>Agaricomycotina</taxon>
        <taxon>Agaricomycetes</taxon>
        <taxon>Russulales</taxon>
        <taxon>Lachnocladiaceae</taxon>
        <taxon>Vararia</taxon>
    </lineage>
</organism>
<reference evidence="1" key="2">
    <citation type="journal article" date="2022" name="New Phytol.">
        <title>Evolutionary transition to the ectomycorrhizal habit in the genomes of a hyperdiverse lineage of mushroom-forming fungi.</title>
        <authorList>
            <person name="Looney B."/>
            <person name="Miyauchi S."/>
            <person name="Morin E."/>
            <person name="Drula E."/>
            <person name="Courty P.E."/>
            <person name="Kohler A."/>
            <person name="Kuo A."/>
            <person name="LaButti K."/>
            <person name="Pangilinan J."/>
            <person name="Lipzen A."/>
            <person name="Riley R."/>
            <person name="Andreopoulos W."/>
            <person name="He G."/>
            <person name="Johnson J."/>
            <person name="Nolan M."/>
            <person name="Tritt A."/>
            <person name="Barry K.W."/>
            <person name="Grigoriev I.V."/>
            <person name="Nagy L.G."/>
            <person name="Hibbett D."/>
            <person name="Henrissat B."/>
            <person name="Matheny P.B."/>
            <person name="Labbe J."/>
            <person name="Martin F.M."/>
        </authorList>
    </citation>
    <scope>NUCLEOTIDE SEQUENCE</scope>
    <source>
        <strain evidence="1">EC-137</strain>
    </source>
</reference>
<sequence length="262" mass="28625">MSLTQTSVRRPSHSRTPSAEIELPVRPPSRSERLLRETLVRDSQQRAPRSLVRRAESYPTVPRHLPDLFDRCADDDEDDDLALFTRTRAPVRRASRSVGSPSRSPDAAAERTRAWVELAPNTPPSPVQSHASLALSRRPSAPGRPRHHTHPPATPPRSALAHLSALQSSPMPAPMQARQARSASCARASSDRSSDSSAASTPQTPPPAPAIFDAHVASTKLRETAGYVSFSDVEGLGIPPEDESVDEKDHRGWFRFGPWGRA</sequence>